<protein>
    <submittedName>
        <fullName evidence="2">Uncharacterized protein</fullName>
    </submittedName>
</protein>
<evidence type="ECO:0000313" key="3">
    <source>
        <dbReference type="Proteomes" id="UP000324222"/>
    </source>
</evidence>
<dbReference type="AlphaFoldDB" id="A0A5B7INU1"/>
<proteinExistence type="predicted"/>
<name>A0A5B7INU1_PORTR</name>
<comment type="caution">
    <text evidence="2">The sequence shown here is derived from an EMBL/GenBank/DDBJ whole genome shotgun (WGS) entry which is preliminary data.</text>
</comment>
<evidence type="ECO:0000313" key="2">
    <source>
        <dbReference type="EMBL" id="MPC84135.1"/>
    </source>
</evidence>
<dbReference type="Proteomes" id="UP000324222">
    <property type="component" value="Unassembled WGS sequence"/>
</dbReference>
<dbReference type="EMBL" id="VSRR010064515">
    <property type="protein sequence ID" value="MPC84135.1"/>
    <property type="molecule type" value="Genomic_DNA"/>
</dbReference>
<feature type="region of interest" description="Disordered" evidence="1">
    <location>
        <begin position="104"/>
        <end position="138"/>
    </location>
</feature>
<keyword evidence="3" id="KW-1185">Reference proteome</keyword>
<organism evidence="2 3">
    <name type="scientific">Portunus trituberculatus</name>
    <name type="common">Swimming crab</name>
    <name type="synonym">Neptunus trituberculatus</name>
    <dbReference type="NCBI Taxonomy" id="210409"/>
    <lineage>
        <taxon>Eukaryota</taxon>
        <taxon>Metazoa</taxon>
        <taxon>Ecdysozoa</taxon>
        <taxon>Arthropoda</taxon>
        <taxon>Crustacea</taxon>
        <taxon>Multicrustacea</taxon>
        <taxon>Malacostraca</taxon>
        <taxon>Eumalacostraca</taxon>
        <taxon>Eucarida</taxon>
        <taxon>Decapoda</taxon>
        <taxon>Pleocyemata</taxon>
        <taxon>Brachyura</taxon>
        <taxon>Eubrachyura</taxon>
        <taxon>Portunoidea</taxon>
        <taxon>Portunidae</taxon>
        <taxon>Portuninae</taxon>
        <taxon>Portunus</taxon>
    </lineage>
</organism>
<evidence type="ECO:0000256" key="1">
    <source>
        <dbReference type="SAM" id="MobiDB-lite"/>
    </source>
</evidence>
<sequence length="179" mass="19234">MSKVTHLVDVHLLAASPKLLKSMTKRDRGSVESLDLAQPKQSKVSPGAHNREFSRDRSTRVAPVVSVQLLVTPSVSDRASCDEDGLCMETSDDIVTAVPRAVQPDLRPPMTGRSDDGSHHSPVGRKTAVQGPGTSQLPVSTRRLIISSQASHGQPLQKSFYSGTVEAFAPRGGNSEFYC</sequence>
<feature type="region of interest" description="Disordered" evidence="1">
    <location>
        <begin position="23"/>
        <end position="57"/>
    </location>
</feature>
<reference evidence="2 3" key="1">
    <citation type="submission" date="2019-05" db="EMBL/GenBank/DDBJ databases">
        <title>Another draft genome of Portunus trituberculatus and its Hox gene families provides insights of decapod evolution.</title>
        <authorList>
            <person name="Jeong J.-H."/>
            <person name="Song I."/>
            <person name="Kim S."/>
            <person name="Choi T."/>
            <person name="Kim D."/>
            <person name="Ryu S."/>
            <person name="Kim W."/>
        </authorList>
    </citation>
    <scope>NUCLEOTIDE SEQUENCE [LARGE SCALE GENOMIC DNA]</scope>
    <source>
        <tissue evidence="2">Muscle</tissue>
    </source>
</reference>
<gene>
    <name evidence="2" type="ORF">E2C01_078862</name>
</gene>
<accession>A0A5B7INU1</accession>